<dbReference type="EMBL" id="JADIMW010000063">
    <property type="protein sequence ID" value="MBO8438363.1"/>
    <property type="molecule type" value="Genomic_DNA"/>
</dbReference>
<dbReference type="Proteomes" id="UP000823636">
    <property type="component" value="Unassembled WGS sequence"/>
</dbReference>
<evidence type="ECO:0000313" key="1">
    <source>
        <dbReference type="EMBL" id="MBO8438363.1"/>
    </source>
</evidence>
<comment type="caution">
    <text evidence="1">The sequence shown here is derived from an EMBL/GenBank/DDBJ whole genome shotgun (WGS) entry which is preliminary data.</text>
</comment>
<sequence>MDAVGDNTGKYESQIKYVAASSDSIYDMLSDLNNISRIKERIPADKIKDLRFDTDTCSITVEPVGEITFSICERTPKKTIKFSAVNSPVPLNLWIQMLPTAEKEAKIKVTCKVELNIFLRNMVSRQLQEAVDRLADILAAIPYEK</sequence>
<dbReference type="SUPFAM" id="SSF55961">
    <property type="entry name" value="Bet v1-like"/>
    <property type="match status" value="1"/>
</dbReference>
<organism evidence="1 2">
    <name type="scientific">Candidatus Caccoplasma merdipullorum</name>
    <dbReference type="NCBI Taxonomy" id="2840718"/>
    <lineage>
        <taxon>Bacteria</taxon>
        <taxon>Pseudomonadati</taxon>
        <taxon>Bacteroidota</taxon>
        <taxon>Bacteroidia</taxon>
        <taxon>Bacteroidales</taxon>
        <taxon>Bacteroidaceae</taxon>
        <taxon>Bacteroidaceae incertae sedis</taxon>
        <taxon>Candidatus Caccoplasma</taxon>
    </lineage>
</organism>
<reference evidence="1" key="2">
    <citation type="journal article" date="2021" name="PeerJ">
        <title>Extensive microbial diversity within the chicken gut microbiome revealed by metagenomics and culture.</title>
        <authorList>
            <person name="Gilroy R."/>
            <person name="Ravi A."/>
            <person name="Getino M."/>
            <person name="Pursley I."/>
            <person name="Horton D.L."/>
            <person name="Alikhan N.F."/>
            <person name="Baker D."/>
            <person name="Gharbi K."/>
            <person name="Hall N."/>
            <person name="Watson M."/>
            <person name="Adriaenssens E.M."/>
            <person name="Foster-Nyarko E."/>
            <person name="Jarju S."/>
            <person name="Secka A."/>
            <person name="Antonio M."/>
            <person name="Oren A."/>
            <person name="Chaudhuri R.R."/>
            <person name="La Ragione R."/>
            <person name="Hildebrand F."/>
            <person name="Pallen M.J."/>
        </authorList>
    </citation>
    <scope>NUCLEOTIDE SEQUENCE</scope>
    <source>
        <strain evidence="1">G3-4614</strain>
    </source>
</reference>
<gene>
    <name evidence="1" type="ORF">IAC54_05630</name>
</gene>
<name>A0A9D9E3E8_9BACT</name>
<reference evidence="1" key="1">
    <citation type="submission" date="2020-10" db="EMBL/GenBank/DDBJ databases">
        <authorList>
            <person name="Gilroy R."/>
        </authorList>
    </citation>
    <scope>NUCLEOTIDE SEQUENCE</scope>
    <source>
        <strain evidence="1">G3-4614</strain>
    </source>
</reference>
<dbReference type="AlphaFoldDB" id="A0A9D9E3E8"/>
<protein>
    <submittedName>
        <fullName evidence="1">SRPBCC family protein</fullName>
    </submittedName>
</protein>
<proteinExistence type="predicted"/>
<evidence type="ECO:0000313" key="2">
    <source>
        <dbReference type="Proteomes" id="UP000823636"/>
    </source>
</evidence>
<accession>A0A9D9E3E8</accession>